<keyword evidence="1" id="KW-1133">Transmembrane helix</keyword>
<gene>
    <name evidence="2" type="ORF">GCM10018793_61750</name>
</gene>
<organism evidence="2 3">
    <name type="scientific">Streptomyces sulfonofaciens</name>
    <dbReference type="NCBI Taxonomy" id="68272"/>
    <lineage>
        <taxon>Bacteria</taxon>
        <taxon>Bacillati</taxon>
        <taxon>Actinomycetota</taxon>
        <taxon>Actinomycetes</taxon>
        <taxon>Kitasatosporales</taxon>
        <taxon>Streptomycetaceae</taxon>
        <taxon>Streptomyces</taxon>
    </lineage>
</organism>
<evidence type="ECO:0000313" key="3">
    <source>
        <dbReference type="Proteomes" id="UP000603708"/>
    </source>
</evidence>
<evidence type="ECO:0000256" key="1">
    <source>
        <dbReference type="SAM" id="Phobius"/>
    </source>
</evidence>
<name>A0A919L6W6_9ACTN</name>
<dbReference type="RefSeq" id="WP_189937784.1">
    <property type="nucleotide sequence ID" value="NZ_BNCD01000026.1"/>
</dbReference>
<feature type="transmembrane region" description="Helical" evidence="1">
    <location>
        <begin position="21"/>
        <end position="41"/>
    </location>
</feature>
<dbReference type="Proteomes" id="UP000603708">
    <property type="component" value="Unassembled WGS sequence"/>
</dbReference>
<dbReference type="AlphaFoldDB" id="A0A919L6W6"/>
<keyword evidence="3" id="KW-1185">Reference proteome</keyword>
<evidence type="ECO:0000313" key="2">
    <source>
        <dbReference type="EMBL" id="GHH87130.1"/>
    </source>
</evidence>
<keyword evidence="1" id="KW-0472">Membrane</keyword>
<keyword evidence="1" id="KW-0812">Transmembrane</keyword>
<reference evidence="2" key="1">
    <citation type="journal article" date="2014" name="Int. J. Syst. Evol. Microbiol.">
        <title>Complete genome sequence of Corynebacterium casei LMG S-19264T (=DSM 44701T), isolated from a smear-ripened cheese.</title>
        <authorList>
            <consortium name="US DOE Joint Genome Institute (JGI-PGF)"/>
            <person name="Walter F."/>
            <person name="Albersmeier A."/>
            <person name="Kalinowski J."/>
            <person name="Ruckert C."/>
        </authorList>
    </citation>
    <scope>NUCLEOTIDE SEQUENCE</scope>
    <source>
        <strain evidence="2">JCM 5069</strain>
    </source>
</reference>
<sequence length="47" mass="5057">MVTIHARIRRVHDVLVEHTGLGLGQVTVLVTAVLADAAWALSLVRPT</sequence>
<protein>
    <submittedName>
        <fullName evidence="2">Uncharacterized protein</fullName>
    </submittedName>
</protein>
<dbReference type="EMBL" id="BNCD01000026">
    <property type="protein sequence ID" value="GHH87130.1"/>
    <property type="molecule type" value="Genomic_DNA"/>
</dbReference>
<comment type="caution">
    <text evidence="2">The sequence shown here is derived from an EMBL/GenBank/DDBJ whole genome shotgun (WGS) entry which is preliminary data.</text>
</comment>
<proteinExistence type="predicted"/>
<accession>A0A919L6W6</accession>
<reference evidence="2" key="2">
    <citation type="submission" date="2020-09" db="EMBL/GenBank/DDBJ databases">
        <authorList>
            <person name="Sun Q."/>
            <person name="Ohkuma M."/>
        </authorList>
    </citation>
    <scope>NUCLEOTIDE SEQUENCE</scope>
    <source>
        <strain evidence="2">JCM 5069</strain>
    </source>
</reference>